<dbReference type="Gene3D" id="1.10.510.10">
    <property type="entry name" value="Transferase(Phosphotransferase) domain 1"/>
    <property type="match status" value="1"/>
</dbReference>
<feature type="compositionally biased region" description="Basic and acidic residues" evidence="6">
    <location>
        <begin position="143"/>
        <end position="162"/>
    </location>
</feature>
<dbReference type="Pfam" id="PF07714">
    <property type="entry name" value="PK_Tyr_Ser-Thr"/>
    <property type="match status" value="1"/>
</dbReference>
<evidence type="ECO:0000256" key="4">
    <source>
        <dbReference type="ARBA" id="ARBA00022777"/>
    </source>
</evidence>
<name>A0AA88CVL9_FICCA</name>
<dbReference type="SUPFAM" id="SSF56112">
    <property type="entry name" value="Protein kinase-like (PK-like)"/>
    <property type="match status" value="1"/>
</dbReference>
<keyword evidence="3" id="KW-0547">Nucleotide-binding</keyword>
<gene>
    <name evidence="8" type="ORF">TIFTF001_041910</name>
</gene>
<reference evidence="8" key="1">
    <citation type="submission" date="2023-07" db="EMBL/GenBank/DDBJ databases">
        <title>draft genome sequence of fig (Ficus carica).</title>
        <authorList>
            <person name="Takahashi T."/>
            <person name="Nishimura K."/>
        </authorList>
    </citation>
    <scope>NUCLEOTIDE SEQUENCE</scope>
</reference>
<feature type="region of interest" description="Disordered" evidence="6">
    <location>
        <begin position="121"/>
        <end position="162"/>
    </location>
</feature>
<keyword evidence="1" id="KW-0723">Serine/threonine-protein kinase</keyword>
<protein>
    <recommendedName>
        <fullName evidence="7">Protein kinase domain-containing protein</fullName>
    </recommendedName>
</protein>
<accession>A0AA88CVL9</accession>
<evidence type="ECO:0000313" key="8">
    <source>
        <dbReference type="EMBL" id="GMN33550.1"/>
    </source>
</evidence>
<evidence type="ECO:0000313" key="9">
    <source>
        <dbReference type="Proteomes" id="UP001187192"/>
    </source>
</evidence>
<dbReference type="GO" id="GO:0005524">
    <property type="term" value="F:ATP binding"/>
    <property type="evidence" value="ECO:0007669"/>
    <property type="project" value="UniProtKB-KW"/>
</dbReference>
<keyword evidence="5" id="KW-0067">ATP-binding</keyword>
<evidence type="ECO:0000256" key="3">
    <source>
        <dbReference type="ARBA" id="ARBA00022741"/>
    </source>
</evidence>
<dbReference type="InterPro" id="IPR011009">
    <property type="entry name" value="Kinase-like_dom_sf"/>
</dbReference>
<feature type="domain" description="Protein kinase" evidence="7">
    <location>
        <begin position="1"/>
        <end position="132"/>
    </location>
</feature>
<dbReference type="InterPro" id="IPR000719">
    <property type="entry name" value="Prot_kinase_dom"/>
</dbReference>
<sequence length="162" mass="18126">MEASTNRVVGTYGYMSPEYAIHGLFSIKSDVFSFGVVILEIISGKRNTGFYESEEALSLLDYAWKLWKENKALDLMDPTLRDTCNENEFLRCYIVGLLCVQDDPNDRPTMSNALFMLGSESGSLPSPKQPAFVARRSLPSRASADDKPLSRNEITDTLNEGR</sequence>
<dbReference type="AlphaFoldDB" id="A0AA88CVL9"/>
<keyword evidence="2" id="KW-0808">Transferase</keyword>
<dbReference type="PROSITE" id="PS50011">
    <property type="entry name" value="PROTEIN_KINASE_DOM"/>
    <property type="match status" value="1"/>
</dbReference>
<dbReference type="PANTHER" id="PTHR27002:SF1111">
    <property type="entry name" value="NON-SPECIFIC SERINE_THREONINE PROTEIN KINASE"/>
    <property type="match status" value="1"/>
</dbReference>
<comment type="caution">
    <text evidence="8">The sequence shown here is derived from an EMBL/GenBank/DDBJ whole genome shotgun (WGS) entry which is preliminary data.</text>
</comment>
<keyword evidence="9" id="KW-1185">Reference proteome</keyword>
<evidence type="ECO:0000256" key="2">
    <source>
        <dbReference type="ARBA" id="ARBA00022679"/>
    </source>
</evidence>
<evidence type="ECO:0000256" key="5">
    <source>
        <dbReference type="ARBA" id="ARBA00022840"/>
    </source>
</evidence>
<dbReference type="FunFam" id="1.10.510.10:FF:001722">
    <property type="entry name" value="G-type lectin S-receptor-like serine/threonine-protein kinase B120"/>
    <property type="match status" value="1"/>
</dbReference>
<proteinExistence type="predicted"/>
<dbReference type="InterPro" id="IPR001245">
    <property type="entry name" value="Ser-Thr/Tyr_kinase_cat_dom"/>
</dbReference>
<dbReference type="GO" id="GO:0005886">
    <property type="term" value="C:plasma membrane"/>
    <property type="evidence" value="ECO:0007669"/>
    <property type="project" value="TreeGrafter"/>
</dbReference>
<dbReference type="Proteomes" id="UP001187192">
    <property type="component" value="Unassembled WGS sequence"/>
</dbReference>
<organism evidence="8 9">
    <name type="scientific">Ficus carica</name>
    <name type="common">Common fig</name>
    <dbReference type="NCBI Taxonomy" id="3494"/>
    <lineage>
        <taxon>Eukaryota</taxon>
        <taxon>Viridiplantae</taxon>
        <taxon>Streptophyta</taxon>
        <taxon>Embryophyta</taxon>
        <taxon>Tracheophyta</taxon>
        <taxon>Spermatophyta</taxon>
        <taxon>Magnoliopsida</taxon>
        <taxon>eudicotyledons</taxon>
        <taxon>Gunneridae</taxon>
        <taxon>Pentapetalae</taxon>
        <taxon>rosids</taxon>
        <taxon>fabids</taxon>
        <taxon>Rosales</taxon>
        <taxon>Moraceae</taxon>
        <taxon>Ficeae</taxon>
        <taxon>Ficus</taxon>
    </lineage>
</organism>
<dbReference type="GO" id="GO:0004674">
    <property type="term" value="F:protein serine/threonine kinase activity"/>
    <property type="evidence" value="ECO:0007669"/>
    <property type="project" value="UniProtKB-KW"/>
</dbReference>
<evidence type="ECO:0000256" key="6">
    <source>
        <dbReference type="SAM" id="MobiDB-lite"/>
    </source>
</evidence>
<evidence type="ECO:0000256" key="1">
    <source>
        <dbReference type="ARBA" id="ARBA00022527"/>
    </source>
</evidence>
<dbReference type="PANTHER" id="PTHR27002">
    <property type="entry name" value="RECEPTOR-LIKE SERINE/THREONINE-PROTEIN KINASE SD1-8"/>
    <property type="match status" value="1"/>
</dbReference>
<keyword evidence="4" id="KW-0418">Kinase</keyword>
<evidence type="ECO:0000259" key="7">
    <source>
        <dbReference type="PROSITE" id="PS50011"/>
    </source>
</evidence>
<dbReference type="EMBL" id="BTGU01002068">
    <property type="protein sequence ID" value="GMN33550.1"/>
    <property type="molecule type" value="Genomic_DNA"/>
</dbReference>